<name>A0A0K2V8F1_LEPSM</name>
<evidence type="ECO:0000313" key="1">
    <source>
        <dbReference type="EMBL" id="CDW46216.1"/>
    </source>
</evidence>
<reference evidence="1" key="1">
    <citation type="submission" date="2014-05" db="EMBL/GenBank/DDBJ databases">
        <authorList>
            <person name="Chronopoulou M."/>
        </authorList>
    </citation>
    <scope>NUCLEOTIDE SEQUENCE</scope>
    <source>
        <tissue evidence="1">Whole organism</tissue>
    </source>
</reference>
<accession>A0A0K2V8F1</accession>
<organism evidence="1">
    <name type="scientific">Lepeophtheirus salmonis</name>
    <name type="common">Salmon louse</name>
    <name type="synonym">Caligus salmonis</name>
    <dbReference type="NCBI Taxonomy" id="72036"/>
    <lineage>
        <taxon>Eukaryota</taxon>
        <taxon>Metazoa</taxon>
        <taxon>Ecdysozoa</taxon>
        <taxon>Arthropoda</taxon>
        <taxon>Crustacea</taxon>
        <taxon>Multicrustacea</taxon>
        <taxon>Hexanauplia</taxon>
        <taxon>Copepoda</taxon>
        <taxon>Siphonostomatoida</taxon>
        <taxon>Caligidae</taxon>
        <taxon>Lepeophtheirus</taxon>
    </lineage>
</organism>
<sequence length="115" mass="13726">MLKRRSKCTGCYSKSQSSIHGHLDRLIFLRTHALRKFETSLRLRTLLNSFLNKCNPYYALQNKNSIQSTRQLRSVANEKIKTTNTLFFALINQIRRLYDARHRVWLHCLYLQLLK</sequence>
<dbReference type="EMBL" id="HACA01028855">
    <property type="protein sequence ID" value="CDW46216.1"/>
    <property type="molecule type" value="Transcribed_RNA"/>
</dbReference>
<dbReference type="AlphaFoldDB" id="A0A0K2V8F1"/>
<protein>
    <submittedName>
        <fullName evidence="1">Uncharacterized protein</fullName>
    </submittedName>
</protein>
<proteinExistence type="predicted"/>